<reference evidence="3 4" key="1">
    <citation type="submission" date="2019-04" db="EMBL/GenBank/DDBJ databases">
        <authorList>
            <person name="Jiang L."/>
        </authorList>
    </citation>
    <scope>NUCLEOTIDE SEQUENCE [LARGE SCALE GENOMIC DNA]</scope>
    <source>
        <strain evidence="3 4">YIM 131861</strain>
    </source>
</reference>
<feature type="compositionally biased region" description="Basic and acidic residues" evidence="1">
    <location>
        <begin position="36"/>
        <end position="49"/>
    </location>
</feature>
<feature type="compositionally biased region" description="Basic and acidic residues" evidence="1">
    <location>
        <begin position="57"/>
        <end position="71"/>
    </location>
</feature>
<accession>A0A4S4FRJ8</accession>
<feature type="region of interest" description="Disordered" evidence="1">
    <location>
        <begin position="1"/>
        <end position="158"/>
    </location>
</feature>
<feature type="compositionally biased region" description="Basic and acidic residues" evidence="1">
    <location>
        <begin position="132"/>
        <end position="151"/>
    </location>
</feature>
<evidence type="ECO:0000313" key="3">
    <source>
        <dbReference type="EMBL" id="THG32492.1"/>
    </source>
</evidence>
<evidence type="ECO:0000256" key="1">
    <source>
        <dbReference type="SAM" id="MobiDB-lite"/>
    </source>
</evidence>
<evidence type="ECO:0000313" key="4">
    <source>
        <dbReference type="Proteomes" id="UP000307380"/>
    </source>
</evidence>
<keyword evidence="2" id="KW-1133">Transmembrane helix</keyword>
<dbReference type="AlphaFoldDB" id="A0A4S4FRJ8"/>
<dbReference type="Proteomes" id="UP000307380">
    <property type="component" value="Unassembled WGS sequence"/>
</dbReference>
<keyword evidence="2" id="KW-0812">Transmembrane</keyword>
<dbReference type="RefSeq" id="WP_136424793.1">
    <property type="nucleotide sequence ID" value="NZ_OZ241748.1"/>
</dbReference>
<feature type="transmembrane region" description="Helical" evidence="2">
    <location>
        <begin position="166"/>
        <end position="186"/>
    </location>
</feature>
<feature type="transmembrane region" description="Helical" evidence="2">
    <location>
        <begin position="217"/>
        <end position="237"/>
    </location>
</feature>
<dbReference type="EMBL" id="SSSN01000009">
    <property type="protein sequence ID" value="THG32492.1"/>
    <property type="molecule type" value="Genomic_DNA"/>
</dbReference>
<sequence>MTDGDDAELDPRFDPRFQRGYTPEVPEPGADTDADAPTRRAGERLDPRFDPQFQRGYDPDRHAPTRADRDAAPPVFSSTIKGPASAPPVAPRDERPRAPERPIRPLTTEESRAATPPLADRDRRGGTAGGGERPDDERPDDERPADQREPPADAAQTATTPRVNPFIVALWIVSALLVVAGAYYILQASENPTARFVASVAVGDIFARTAWTVAPIALQFGLTAMVGLIVWHAITWMRRHPRGTR</sequence>
<gene>
    <name evidence="3" type="ORF">E6C70_12070</name>
</gene>
<keyword evidence="2" id="KW-0472">Membrane</keyword>
<dbReference type="OrthoDB" id="4981795at2"/>
<name>A0A4S4FRJ8_9MICO</name>
<organism evidence="3 4">
    <name type="scientific">Orlajensenia flava</name>
    <dbReference type="NCBI Taxonomy" id="2565934"/>
    <lineage>
        <taxon>Bacteria</taxon>
        <taxon>Bacillati</taxon>
        <taxon>Actinomycetota</taxon>
        <taxon>Actinomycetes</taxon>
        <taxon>Micrococcales</taxon>
        <taxon>Microbacteriaceae</taxon>
        <taxon>Orlajensenia</taxon>
    </lineage>
</organism>
<evidence type="ECO:0000256" key="2">
    <source>
        <dbReference type="SAM" id="Phobius"/>
    </source>
</evidence>
<feature type="compositionally biased region" description="Basic and acidic residues" evidence="1">
    <location>
        <begin position="91"/>
        <end position="112"/>
    </location>
</feature>
<proteinExistence type="predicted"/>
<protein>
    <submittedName>
        <fullName evidence="3">Uncharacterized protein</fullName>
    </submittedName>
</protein>
<comment type="caution">
    <text evidence="3">The sequence shown here is derived from an EMBL/GenBank/DDBJ whole genome shotgun (WGS) entry which is preliminary data.</text>
</comment>
<keyword evidence="4" id="KW-1185">Reference proteome</keyword>